<evidence type="ECO:0000313" key="11">
    <source>
        <dbReference type="Proteomes" id="UP000663846"/>
    </source>
</evidence>
<dbReference type="InterPro" id="IPR004713">
    <property type="entry name" value="CaH_exchang"/>
</dbReference>
<keyword evidence="2" id="KW-0813">Transport</keyword>
<sequence>MSGQYAPVHDLDAEEEAHNHGTPDFPQAEPYRGSTETLVPESTTPPGTQYARIPPDQTGSGRAHIRPTFTHQRTGSSGAYADPWSPGYQRNKGRFSLGSAQELASGDQPKRFSRPSLGPTQLRHASTGTPALLDGPPISKWQNFKKKFQGHRIRERGHEVPGLWASLKAIVTCSWLNILFVFIPLAWVWGWKVAQPFVKEKKKSNYEDYVYLFILSFIAIIPLENICEFAGEQLALYCGESIGDLIIITLHNVVEVVLAWFLLVKCELKLLQATIVGVVLLHALLVPGAAFLAGGSKIWAQNLKPRVTELNQSLLTVGVLALVIPAGFYAALPYQHPLNYAPQFANATLVELAKASTNSTGNSTAQAARLLARATAGDEKVHKSSVHAMEIAAQVVGVSDSTRGMILSLSRGISVILFIIYIGSRIYLHNPPGGKKRSLTQKFEEGEAVPMHDAGYAMTPGQTPGPYFDQKHRSTTPPHAYSSSTNLVYHDEDREKATALLEREQGDASHAEGHGHGHHKPEVGPWPALVLLLISVGMITVTAECLVIAIKPIREQVDEKKMFTDEWFGLVLLPLLSYAGDGLNATMYFIRSSLFSQNVTPPEPIAKATSIDLAIQFALLWVPLLVLVAWILNMPLTLLFDHFEIVVIVGACFLVNSVTQDGRTNWSEGLIMVGFYTIIALAAWFYPGNADAHFLSYCKSIEELLSKSPVAASA</sequence>
<keyword evidence="5" id="KW-0406">Ion transport</keyword>
<dbReference type="GO" id="GO:0012505">
    <property type="term" value="C:endomembrane system"/>
    <property type="evidence" value="ECO:0007669"/>
    <property type="project" value="UniProtKB-SubCell"/>
</dbReference>
<feature type="transmembrane region" description="Helical" evidence="8">
    <location>
        <begin position="270"/>
        <end position="293"/>
    </location>
</feature>
<evidence type="ECO:0000256" key="4">
    <source>
        <dbReference type="ARBA" id="ARBA00022989"/>
    </source>
</evidence>
<dbReference type="PANTHER" id="PTHR31503">
    <property type="entry name" value="VACUOLAR CALCIUM ION TRANSPORTER"/>
    <property type="match status" value="1"/>
</dbReference>
<feature type="region of interest" description="Disordered" evidence="7">
    <location>
        <begin position="453"/>
        <end position="488"/>
    </location>
</feature>
<feature type="transmembrane region" description="Helical" evidence="8">
    <location>
        <begin position="638"/>
        <end position="658"/>
    </location>
</feature>
<dbReference type="EMBL" id="CAJMWS010000900">
    <property type="protein sequence ID" value="CAE6467924.1"/>
    <property type="molecule type" value="Genomic_DNA"/>
</dbReference>
<dbReference type="PANTHER" id="PTHR31503:SF20">
    <property type="entry name" value="CA(2+)_H(+) EXCHANGER, PUTATIVE (EUROFUNG)-RELATED"/>
    <property type="match status" value="1"/>
</dbReference>
<name>A0A8H3BZ94_9AGAM</name>
<evidence type="ECO:0000256" key="7">
    <source>
        <dbReference type="SAM" id="MobiDB-lite"/>
    </source>
</evidence>
<evidence type="ECO:0000256" key="3">
    <source>
        <dbReference type="ARBA" id="ARBA00022692"/>
    </source>
</evidence>
<evidence type="ECO:0000313" key="10">
    <source>
        <dbReference type="EMBL" id="CAE6467924.1"/>
    </source>
</evidence>
<dbReference type="GO" id="GO:0006874">
    <property type="term" value="P:intracellular calcium ion homeostasis"/>
    <property type="evidence" value="ECO:0007669"/>
    <property type="project" value="TreeGrafter"/>
</dbReference>
<keyword evidence="3 8" id="KW-0812">Transmembrane</keyword>
<feature type="transmembrane region" description="Helical" evidence="8">
    <location>
        <begin position="409"/>
        <end position="428"/>
    </location>
</feature>
<comment type="subcellular location">
    <subcellularLocation>
        <location evidence="1">Endomembrane system</location>
        <topology evidence="1">Multi-pass membrane protein</topology>
    </subcellularLocation>
</comment>
<feature type="transmembrane region" description="Helical" evidence="8">
    <location>
        <begin position="528"/>
        <end position="550"/>
    </location>
</feature>
<feature type="transmembrane region" description="Helical" evidence="8">
    <location>
        <begin position="162"/>
        <end position="189"/>
    </location>
</feature>
<evidence type="ECO:0000256" key="6">
    <source>
        <dbReference type="ARBA" id="ARBA00023136"/>
    </source>
</evidence>
<dbReference type="Proteomes" id="UP000663846">
    <property type="component" value="Unassembled WGS sequence"/>
</dbReference>
<feature type="transmembrane region" description="Helical" evidence="8">
    <location>
        <begin position="670"/>
        <end position="687"/>
    </location>
</feature>
<evidence type="ECO:0000256" key="5">
    <source>
        <dbReference type="ARBA" id="ARBA00023065"/>
    </source>
</evidence>
<feature type="transmembrane region" description="Helical" evidence="8">
    <location>
        <begin position="242"/>
        <end position="264"/>
    </location>
</feature>
<dbReference type="GO" id="GO:0015369">
    <property type="term" value="F:calcium:proton antiporter activity"/>
    <property type="evidence" value="ECO:0007669"/>
    <property type="project" value="TreeGrafter"/>
</dbReference>
<evidence type="ECO:0000256" key="1">
    <source>
        <dbReference type="ARBA" id="ARBA00004127"/>
    </source>
</evidence>
<evidence type="ECO:0000256" key="2">
    <source>
        <dbReference type="ARBA" id="ARBA00022448"/>
    </source>
</evidence>
<evidence type="ECO:0000259" key="9">
    <source>
        <dbReference type="Pfam" id="PF01699"/>
    </source>
</evidence>
<protein>
    <recommendedName>
        <fullName evidence="9">Sodium/calcium exchanger membrane region domain-containing protein</fullName>
    </recommendedName>
</protein>
<feature type="transmembrane region" description="Helical" evidence="8">
    <location>
        <begin position="314"/>
        <end position="332"/>
    </location>
</feature>
<feature type="compositionally biased region" description="Polar residues" evidence="7">
    <location>
        <begin position="34"/>
        <end position="47"/>
    </location>
</feature>
<proteinExistence type="predicted"/>
<accession>A0A8H3BZ94</accession>
<reference evidence="10" key="1">
    <citation type="submission" date="2021-01" db="EMBL/GenBank/DDBJ databases">
        <authorList>
            <person name="Kaushik A."/>
        </authorList>
    </citation>
    <scope>NUCLEOTIDE SEQUENCE</scope>
    <source>
        <strain evidence="10">AG1-1C</strain>
    </source>
</reference>
<evidence type="ECO:0000256" key="8">
    <source>
        <dbReference type="SAM" id="Phobius"/>
    </source>
</evidence>
<dbReference type="GO" id="GO:0000329">
    <property type="term" value="C:fungal-type vacuole membrane"/>
    <property type="evidence" value="ECO:0007669"/>
    <property type="project" value="TreeGrafter"/>
</dbReference>
<keyword evidence="6 8" id="KW-0472">Membrane</keyword>
<dbReference type="Pfam" id="PF01699">
    <property type="entry name" value="Na_Ca_ex"/>
    <property type="match status" value="1"/>
</dbReference>
<gene>
    <name evidence="10" type="ORF">RDB_LOCUS170097</name>
</gene>
<dbReference type="InterPro" id="IPR004837">
    <property type="entry name" value="NaCa_Exmemb"/>
</dbReference>
<dbReference type="AlphaFoldDB" id="A0A8H3BZ94"/>
<organism evidence="10 11">
    <name type="scientific">Rhizoctonia solani</name>
    <dbReference type="NCBI Taxonomy" id="456999"/>
    <lineage>
        <taxon>Eukaryota</taxon>
        <taxon>Fungi</taxon>
        <taxon>Dikarya</taxon>
        <taxon>Basidiomycota</taxon>
        <taxon>Agaricomycotina</taxon>
        <taxon>Agaricomycetes</taxon>
        <taxon>Cantharellales</taxon>
        <taxon>Ceratobasidiaceae</taxon>
        <taxon>Rhizoctonia</taxon>
    </lineage>
</organism>
<keyword evidence="4 8" id="KW-1133">Transmembrane helix</keyword>
<feature type="region of interest" description="Disordered" evidence="7">
    <location>
        <begin position="1"/>
        <end position="87"/>
    </location>
</feature>
<feature type="domain" description="Sodium/calcium exchanger membrane region" evidence="9">
    <location>
        <begin position="528"/>
        <end position="684"/>
    </location>
</feature>
<feature type="compositionally biased region" description="Polar residues" evidence="7">
    <location>
        <begin position="475"/>
        <end position="487"/>
    </location>
</feature>
<feature type="transmembrane region" description="Helical" evidence="8">
    <location>
        <begin position="570"/>
        <end position="590"/>
    </location>
</feature>
<feature type="region of interest" description="Disordered" evidence="7">
    <location>
        <begin position="101"/>
        <end position="135"/>
    </location>
</feature>
<feature type="transmembrane region" description="Helical" evidence="8">
    <location>
        <begin position="209"/>
        <end position="230"/>
    </location>
</feature>
<feature type="transmembrane region" description="Helical" evidence="8">
    <location>
        <begin position="611"/>
        <end position="632"/>
    </location>
</feature>
<comment type="caution">
    <text evidence="10">The sequence shown here is derived from an EMBL/GenBank/DDBJ whole genome shotgun (WGS) entry which is preliminary data.</text>
</comment>